<dbReference type="InterPro" id="IPR036872">
    <property type="entry name" value="CH_dom_sf"/>
</dbReference>
<dbReference type="SMART" id="SM01203">
    <property type="entry name" value="DUF3585"/>
    <property type="match status" value="1"/>
</dbReference>
<evidence type="ECO:0000256" key="2">
    <source>
        <dbReference type="ARBA" id="ARBA00022553"/>
    </source>
</evidence>
<evidence type="ECO:0000256" key="3">
    <source>
        <dbReference type="ARBA" id="ARBA00022753"/>
    </source>
</evidence>
<dbReference type="OrthoDB" id="5972258at2759"/>
<evidence type="ECO:0000313" key="6">
    <source>
        <dbReference type="RefSeq" id="XP_017213543.2"/>
    </source>
</evidence>
<dbReference type="GeneID" id="100331563"/>
<dbReference type="GO" id="GO:0005768">
    <property type="term" value="C:endosome"/>
    <property type="evidence" value="ECO:0007669"/>
    <property type="project" value="UniProtKB-SubCell"/>
</dbReference>
<gene>
    <name evidence="6 7" type="primary">ehbp1l1b</name>
</gene>
<dbReference type="RefSeq" id="XP_017213543.2">
    <property type="nucleotide sequence ID" value="XM_017358054.4"/>
</dbReference>
<dbReference type="KEGG" id="dre:100331563"/>
<evidence type="ECO:0000256" key="1">
    <source>
        <dbReference type="ARBA" id="ARBA00004177"/>
    </source>
</evidence>
<evidence type="ECO:0000256" key="4">
    <source>
        <dbReference type="ARBA" id="ARBA00023054"/>
    </source>
</evidence>
<sequence length="2265" mass="250793">MTSVWKRLQRVGKKATKFQFVASYQELVLECTKKWQPDKLRVVWTRRNRRICSKLHSWQPGIKNPYRGMVVWPVPENVDITVTLYRDPHADEFEDKEWTFFIENETAKGSRKVLASVDLNMKKFASATHSQTDLMLKMKPLSVKVVEATLKLSLSCVFLKEGKATDEDMQSLASLMSVKPTDIGNLDDFNESDEEEDKRSSTGINLSTAAPAPHLSLRSTRFQEKRPASFKSPSAAVSGKERPSAGLLSRPASTTVHKPDLPSRPPLPTPPSPTPRTMPSPARTRPPRPPPIALPQALPDPHTEQNTAGSLPPALPKIFQPSPGSAPVSFPRRLSGSEGPPEGPVTSDYPLLKLPRASLSSPTDPFLPQPPSPPDVLVKDSFGAPRANVFKPKIVPGARPVSPTPVPFLEPKTSSLLLSDTLKRPSAGTVPDLNEQMTAVSASPFFTVSLNESVTPVPLLSKPDLEALCETRYSSGQFPKPPSPSSLSFPLPVTFTPAVSSSSLPILSTDALASAPCCSPQSSSAQSDLPRELNTLTEEDQTNPFLQDILAEEAKNSEPKNEQHHSSRTVSSISIANQQVSSSLSQPETNSTERKELRPAMAVKSLGIESSSGGQPVETFGSEELDIRTVPSPQPFSSPATKPLSSAVFTQMEKKQPVFIAEKPPLAEEEPDFKVADYDKVIMTSQPLIKDVTFEKQPEKEPLRTDSEKQMQSSQVQTFSLTTDDLLKKTESTKNDSAEEVVLKEEPNELKGTLLCADLNKSDEDKIIKKFASALVTNLEQNAPNVLSSSSQDYHKEKTQVLMEEVLTSNTSGNLREKQSHKDDLDKNLIIEESQNEMAFTTPECPSVGLYPAAHIKSDQPKELPLIHSQSLDLQILKCIPKQTPAVSEPAKQELIVKESDNTVLEVPSNAQAEVPIWSCLEEKVQDQEDTLRDEEIHEHKTPQKMPKLETKSSKKSVESGDEKAVSEDAENCILSEPVSQQPLPSIVLKPQPSESVKEKKIEAVKVSIPVRMKPALPVISPAASVKGKDNRTSLHLEELCPMTPNQSLDTESYGNSLRKKVTFEAESVLWATVEEKTKENSDEGVSLGELKLEKEVLDKGYETVTSILQQPSEAETDVTDDPILDNQDGPVVEILPPEAFCDTKIKHATVDEPQEYLFKDLLPSGELQIDIQTSEPVAMSLVECLKLAARETQTRSVNDKENPSEQKTTNVKSQIMTPKQSMTVDLKPEIVVSNEEKKPLETTQEDITVKEEVQNMSIVEIDGLVANVKEIQIQENSGRNEHEKFQHSKKTAVDLRPLTASEGSQEELEFEMGQEDLGTVWSADLYMDGGPDESSIPRILRDFPPTQMLKSPQTVFPPESTLSSLKDTAPMEAISQSASKVDPPYQDESTQSLPPVPLQEVGLDAINPDVSFAAAPQCDERLTTLSHITTETAAANTEICKDNAEETSSNNLSPLEGNITNTTCIINNEIEKQSIIKASESLIVDASERPQDVNVNEDVSPRSSVVPWPFPSPKLERHLETSKSTDSSSVKNDDQSEESVLLEKIRQMAEDEMAKPASTPPRAKIRLIPCKSDFELPPTPPLQLKSSMKTPVDEIQIHLDQTKITNPPSVIFQEQTDEEINNSQSQTSSAPMESFTLDDRQKEESANNAVLDDNVLLNKREPNIQLECVAAEGERQDTSAAEPTENAETQAKTEKEEQLDLSVDRSEETQMELDKPPSPVPDELNSHPQEKESSSLTQEPKGVETPSKSPDSVQVNGQTTIEASHVIVPPMRSKKKIIPPPMDLTLVKSIDESNRDGSAVPAWSYASPLPSPGLVTSTQSLLEWCQEITKKYRGVKITNFSTSWRNGLAFCAILHHFHPEIINFDSLEPHNIKQNNKTAFDGFASLGISRLLEPSDMVLLSVPDRLIVMTYLSQIRTHFTGQELSVLQIEQNNSQSSYTLAGPNQRPDVQAATKFCVERLQAGAFTGDNNSKDSIGEEESESKSNGGLVAPPRTKRTGKVDGEEIDGGVQTPVAPPRLNAAAVRSGLRHLRDADLVKKRRSRMKSESMDEPDSKEMLHESDKSEPTVEGTNGSAAARENAEAEPQDANQDAKSADFETMCLQDTNQYVLSELQALETEQKHIDSRAAVVEKRLRRLMESGSDKDEEEKLIQEWFTLVNKKNALIRRQDHLELLQEEQDLERRFELLNRELRAMMAIEDWQKTQAQQHREQLLLQELVSLVNKRDKLVRDMDAKERGALEEDERLERGLEARRRKFSNKEKCVLQ</sequence>
<dbReference type="PANTHER" id="PTHR23167">
    <property type="entry name" value="CALPONIN HOMOLOGY DOMAIN-CONTAINING PROTEIN DDB_G0272472-RELATED"/>
    <property type="match status" value="1"/>
</dbReference>
<dbReference type="PROSITE" id="PS51848">
    <property type="entry name" value="BMERB"/>
    <property type="match status" value="1"/>
</dbReference>
<dbReference type="InterPro" id="IPR019448">
    <property type="entry name" value="NT-C2"/>
</dbReference>
<keyword evidence="2" id="KW-0597">Phosphoprotein</keyword>
<protein>
    <submittedName>
        <fullName evidence="6">EH domain-binding protein 1-like protein 1 isoform X8</fullName>
    </submittedName>
</protein>
<dbReference type="FunFam" id="1.10.418.10:FF:000023">
    <property type="entry name" value="EH domain-binding protein 1 isoform X1"/>
    <property type="match status" value="1"/>
</dbReference>
<reference evidence="6" key="1">
    <citation type="submission" date="2025-08" db="UniProtKB">
        <authorList>
            <consortium name="RefSeq"/>
        </authorList>
    </citation>
    <scope>IDENTIFICATION</scope>
    <source>
        <strain evidence="6">Tuebingen</strain>
        <tissue evidence="6">Fibroblasts and whole tissue</tissue>
    </source>
</reference>
<evidence type="ECO:0000313" key="7">
    <source>
        <dbReference type="ZFIN" id="ZDB-GENE-091204-238"/>
    </source>
</evidence>
<dbReference type="PANTHER" id="PTHR23167:SF42">
    <property type="entry name" value="EH DOMAIN-BINDING PROTEIN 1-LIKE PROTEIN 1"/>
    <property type="match status" value="1"/>
</dbReference>
<proteinExistence type="predicted"/>
<keyword evidence="5" id="KW-1185">Reference proteome</keyword>
<evidence type="ECO:0000313" key="5">
    <source>
        <dbReference type="Proteomes" id="UP000000437"/>
    </source>
</evidence>
<name>A0A8M6Z8V6_DANRE</name>
<dbReference type="InterPro" id="IPR001715">
    <property type="entry name" value="CH_dom"/>
</dbReference>
<dbReference type="InterPro" id="IPR050540">
    <property type="entry name" value="F-actin_Monoox_Mical"/>
</dbReference>
<dbReference type="SMART" id="SM00033">
    <property type="entry name" value="CH"/>
    <property type="match status" value="1"/>
</dbReference>
<keyword evidence="4" id="KW-0175">Coiled coil</keyword>
<dbReference type="Pfam" id="PF10358">
    <property type="entry name" value="NT-C2"/>
    <property type="match status" value="1"/>
</dbReference>
<dbReference type="Pfam" id="PF00307">
    <property type="entry name" value="CH"/>
    <property type="match status" value="1"/>
</dbReference>
<dbReference type="Gene3D" id="1.10.418.10">
    <property type="entry name" value="Calponin-like domain"/>
    <property type="match status" value="1"/>
</dbReference>
<dbReference type="CTD" id="100331563"/>
<accession>A0A8M6Z8V6</accession>
<dbReference type="InterPro" id="IPR022735">
    <property type="entry name" value="bMERB_dom"/>
</dbReference>
<dbReference type="ZFIN" id="ZDB-GENE-091204-238">
    <property type="gene designation" value="ehbp1l1b"/>
</dbReference>
<dbReference type="Proteomes" id="UP000000437">
    <property type="component" value="Chromosome 10"/>
</dbReference>
<dbReference type="AGR" id="ZFIN:ZDB-GENE-091204-238"/>
<dbReference type="Pfam" id="PF12130">
    <property type="entry name" value="bMERB_dom"/>
    <property type="match status" value="1"/>
</dbReference>
<dbReference type="PROSITE" id="PS50021">
    <property type="entry name" value="CH"/>
    <property type="match status" value="1"/>
</dbReference>
<keyword evidence="3" id="KW-0967">Endosome</keyword>
<comment type="subcellular location">
    <subcellularLocation>
        <location evidence="1">Endosome</location>
    </subcellularLocation>
</comment>
<dbReference type="SUPFAM" id="SSF47576">
    <property type="entry name" value="Calponin-homology domain, CH-domain"/>
    <property type="match status" value="1"/>
</dbReference>
<organism evidence="5 6">
    <name type="scientific">Danio rerio</name>
    <name type="common">Zebrafish</name>
    <name type="synonym">Brachydanio rerio</name>
    <dbReference type="NCBI Taxonomy" id="7955"/>
    <lineage>
        <taxon>Eukaryota</taxon>
        <taxon>Metazoa</taxon>
        <taxon>Chordata</taxon>
        <taxon>Craniata</taxon>
        <taxon>Vertebrata</taxon>
        <taxon>Euteleostomi</taxon>
        <taxon>Actinopterygii</taxon>
        <taxon>Neopterygii</taxon>
        <taxon>Teleostei</taxon>
        <taxon>Ostariophysi</taxon>
        <taxon>Cypriniformes</taxon>
        <taxon>Danionidae</taxon>
        <taxon>Danioninae</taxon>
        <taxon>Danio</taxon>
    </lineage>
</organism>
<dbReference type="PROSITE" id="PS51840">
    <property type="entry name" value="C2_NT"/>
    <property type="match status" value="1"/>
</dbReference>